<proteinExistence type="predicted"/>
<dbReference type="EMBL" id="KZ852048">
    <property type="protein sequence ID" value="RDH32976.1"/>
    <property type="molecule type" value="Genomic_DNA"/>
</dbReference>
<dbReference type="Proteomes" id="UP000253729">
    <property type="component" value="Unassembled WGS sequence"/>
</dbReference>
<sequence length="505" mass="56834">MAKPTSDVELSPADLGLPRFVEAHLAIVVRAKPEPLDCQRAAQELLATYPMLAMRMDFWRTKLLHSDYPAEIYHSRTLKKDLDEVLPCRTAKVGLPAVQLLDTCSLIDCLNFNRDIWDEICGEPVLRIRVVFFNDAWAVRFIMSHTLGDIRVPVGPNSLSDLMYNTAMHWIANSFFAFLSGREVQTVSPIRSILAFKSDIMDSWNALTASGTTHSVAEDHQHEIVAGWLPTIMSGARQILWSAYEANSPRRQVNKSLFIPQCIIDHWVQEARREGIQVTEHDLLMGFIYEATSQALSAPPHFTFLMNFHQQLQSPGPLGNTWFLVPIPARHKSKSSPSTPCPKDHSSNFLPVLLHHAQLIRDTIVKCRHPACFPEIHEQHRRLGTTPWRPRSFGTRSPHVMVSCWTKQQWYELDGAGGTPLFVDLGVCFYRLFQLLGVQGPDDFVGTIKCPGGRNNTLMGEHEGYWVQGRLPEVTWATMIDMLTAVSFGDGGGQKQGLGQTFANI</sequence>
<dbReference type="Gene3D" id="3.30.559.10">
    <property type="entry name" value="Chloramphenicol acetyltransferase-like domain"/>
    <property type="match status" value="1"/>
</dbReference>
<dbReference type="AlphaFoldDB" id="A0A3F3Q2R9"/>
<dbReference type="RefSeq" id="XP_026625998.1">
    <property type="nucleotide sequence ID" value="XM_026769110.1"/>
</dbReference>
<evidence type="ECO:0000313" key="2">
    <source>
        <dbReference type="Proteomes" id="UP000253729"/>
    </source>
</evidence>
<dbReference type="InterPro" id="IPR023213">
    <property type="entry name" value="CAT-like_dom_sf"/>
</dbReference>
<accession>A0A3F3Q2R9</accession>
<protein>
    <submittedName>
        <fullName evidence="1">Uncharacterized protein</fullName>
    </submittedName>
</protein>
<evidence type="ECO:0000313" key="1">
    <source>
        <dbReference type="EMBL" id="RDH32976.1"/>
    </source>
</evidence>
<organism evidence="1 2">
    <name type="scientific">Aspergillus welwitschiae</name>
    <dbReference type="NCBI Taxonomy" id="1341132"/>
    <lineage>
        <taxon>Eukaryota</taxon>
        <taxon>Fungi</taxon>
        <taxon>Dikarya</taxon>
        <taxon>Ascomycota</taxon>
        <taxon>Pezizomycotina</taxon>
        <taxon>Eurotiomycetes</taxon>
        <taxon>Eurotiomycetidae</taxon>
        <taxon>Eurotiales</taxon>
        <taxon>Aspergillaceae</taxon>
        <taxon>Aspergillus</taxon>
        <taxon>Aspergillus subgen. Circumdati</taxon>
    </lineage>
</organism>
<reference evidence="1 2" key="1">
    <citation type="submission" date="2018-07" db="EMBL/GenBank/DDBJ databases">
        <title>The genomes of Aspergillus section Nigri reveals drivers in fungal speciation.</title>
        <authorList>
            <consortium name="DOE Joint Genome Institute"/>
            <person name="Vesth T.C."/>
            <person name="Nybo J."/>
            <person name="Theobald S."/>
            <person name="Brandl J."/>
            <person name="Frisvad J.C."/>
            <person name="Nielsen K.F."/>
            <person name="Lyhne E.K."/>
            <person name="Kogle M.E."/>
            <person name="Kuo A."/>
            <person name="Riley R."/>
            <person name="Clum A."/>
            <person name="Nolan M."/>
            <person name="Lipzen A."/>
            <person name="Salamov A."/>
            <person name="Henrissat B."/>
            <person name="Wiebenga A."/>
            <person name="De vries R.P."/>
            <person name="Grigoriev I.V."/>
            <person name="Mortensen U.H."/>
            <person name="Andersen M.R."/>
            <person name="Baker S.E."/>
        </authorList>
    </citation>
    <scope>NUCLEOTIDE SEQUENCE [LARGE SCALE GENOMIC DNA]</scope>
    <source>
        <strain evidence="1 2">CBS 139.54b</strain>
    </source>
</reference>
<gene>
    <name evidence="1" type="ORF">BDQ94DRAFT_159700</name>
</gene>
<keyword evidence="2" id="KW-1185">Reference proteome</keyword>
<name>A0A3F3Q2R9_9EURO</name>
<dbReference type="GeneID" id="38137466"/>